<dbReference type="Proteomes" id="UP001177021">
    <property type="component" value="Unassembled WGS sequence"/>
</dbReference>
<sequence>MAEMAVSFAVDKLLPLLGEETNLLRGIHKEFADIKDELESIQAFLKDADKRAAAEGDNMHEGVKIWVKQVREAAFRIEDIIDDYLIQMGHQPRDFGCAALQRKLKTMIPRYRIAHEIQNIKSYICGIKERSERYGFQIQASIEQGSSNFRGNQNAKWHDPRMDALYIDLQQLTKEESLELFNKKAFKFNFDECCPKELIDISSEIARKCKGLPLAIVAIGGLLSTKERKLHKYW</sequence>
<evidence type="ECO:0000313" key="1">
    <source>
        <dbReference type="EMBL" id="CAJ2639978.1"/>
    </source>
</evidence>
<dbReference type="EMBL" id="CASHSV030000024">
    <property type="protein sequence ID" value="CAJ2639978.1"/>
    <property type="molecule type" value="Genomic_DNA"/>
</dbReference>
<reference evidence="1" key="1">
    <citation type="submission" date="2023-10" db="EMBL/GenBank/DDBJ databases">
        <authorList>
            <person name="Rodriguez Cubillos JULIANA M."/>
            <person name="De Vega J."/>
        </authorList>
    </citation>
    <scope>NUCLEOTIDE SEQUENCE</scope>
</reference>
<proteinExistence type="predicted"/>
<evidence type="ECO:0000313" key="2">
    <source>
        <dbReference type="Proteomes" id="UP001177021"/>
    </source>
</evidence>
<keyword evidence="2" id="KW-1185">Reference proteome</keyword>
<comment type="caution">
    <text evidence="1">The sequence shown here is derived from an EMBL/GenBank/DDBJ whole genome shotgun (WGS) entry which is preliminary data.</text>
</comment>
<protein>
    <submittedName>
        <fullName evidence="1">Uncharacterized protein</fullName>
    </submittedName>
</protein>
<organism evidence="1 2">
    <name type="scientific">Trifolium pratense</name>
    <name type="common">Red clover</name>
    <dbReference type="NCBI Taxonomy" id="57577"/>
    <lineage>
        <taxon>Eukaryota</taxon>
        <taxon>Viridiplantae</taxon>
        <taxon>Streptophyta</taxon>
        <taxon>Embryophyta</taxon>
        <taxon>Tracheophyta</taxon>
        <taxon>Spermatophyta</taxon>
        <taxon>Magnoliopsida</taxon>
        <taxon>eudicotyledons</taxon>
        <taxon>Gunneridae</taxon>
        <taxon>Pentapetalae</taxon>
        <taxon>rosids</taxon>
        <taxon>fabids</taxon>
        <taxon>Fabales</taxon>
        <taxon>Fabaceae</taxon>
        <taxon>Papilionoideae</taxon>
        <taxon>50 kb inversion clade</taxon>
        <taxon>NPAAA clade</taxon>
        <taxon>Hologalegina</taxon>
        <taxon>IRL clade</taxon>
        <taxon>Trifolieae</taxon>
        <taxon>Trifolium</taxon>
    </lineage>
</organism>
<gene>
    <name evidence="1" type="ORF">MILVUS5_LOCUS9913</name>
</gene>
<name>A0ACB0J4S7_TRIPR</name>
<accession>A0ACB0J4S7</accession>